<feature type="transmembrane region" description="Helical" evidence="1">
    <location>
        <begin position="21"/>
        <end position="42"/>
    </location>
</feature>
<protein>
    <submittedName>
        <fullName evidence="2">Uncharacterized protein</fullName>
    </submittedName>
</protein>
<evidence type="ECO:0000313" key="3">
    <source>
        <dbReference type="Proteomes" id="UP001597299"/>
    </source>
</evidence>
<dbReference type="RefSeq" id="WP_213353605.1">
    <property type="nucleotide sequence ID" value="NZ_JAHBGB010000037.1"/>
</dbReference>
<reference evidence="3" key="1">
    <citation type="journal article" date="2019" name="Int. J. Syst. Evol. Microbiol.">
        <title>The Global Catalogue of Microorganisms (GCM) 10K type strain sequencing project: providing services to taxonomists for standard genome sequencing and annotation.</title>
        <authorList>
            <consortium name="The Broad Institute Genomics Platform"/>
            <consortium name="The Broad Institute Genome Sequencing Center for Infectious Disease"/>
            <person name="Wu L."/>
            <person name="Ma J."/>
        </authorList>
    </citation>
    <scope>NUCLEOTIDE SEQUENCE [LARGE SCALE GENOMIC DNA]</scope>
    <source>
        <strain evidence="3">CCM 7435</strain>
    </source>
</reference>
<name>A0ABW4Z312_9HYPH</name>
<proteinExistence type="predicted"/>
<accession>A0ABW4Z312</accession>
<evidence type="ECO:0000313" key="2">
    <source>
        <dbReference type="EMBL" id="MFD2142638.1"/>
    </source>
</evidence>
<keyword evidence="1" id="KW-0812">Transmembrane</keyword>
<comment type="caution">
    <text evidence="2">The sequence shown here is derived from an EMBL/GenBank/DDBJ whole genome shotgun (WGS) entry which is preliminary data.</text>
</comment>
<feature type="transmembrane region" description="Helical" evidence="1">
    <location>
        <begin position="48"/>
        <end position="72"/>
    </location>
</feature>
<sequence length="188" mass="20987">MEWLNALFQNGPAIIRAASETGLGIVALVCIVIGCGGVIYLARTQSSHPWIGFLTFVLFMLGTMSLAVVALYTGAKRPLALADARLIQFKTPYYNEQTKTMRLLDASVINLGDKVWREFQERPDGNAEYYHLVRTIEPDRMLFVRRPGSNGEEDPTQLIVDLSHNVVCWRDGPDSPTLQCPYALISVQ</sequence>
<evidence type="ECO:0000256" key="1">
    <source>
        <dbReference type="SAM" id="Phobius"/>
    </source>
</evidence>
<organism evidence="2 3">
    <name type="scientific">Ancylobacter oerskovii</name>
    <dbReference type="NCBI Taxonomy" id="459519"/>
    <lineage>
        <taxon>Bacteria</taxon>
        <taxon>Pseudomonadati</taxon>
        <taxon>Pseudomonadota</taxon>
        <taxon>Alphaproteobacteria</taxon>
        <taxon>Hyphomicrobiales</taxon>
        <taxon>Xanthobacteraceae</taxon>
        <taxon>Ancylobacter</taxon>
    </lineage>
</organism>
<keyword evidence="1" id="KW-1133">Transmembrane helix</keyword>
<gene>
    <name evidence="2" type="ORF">ACFSNC_19705</name>
</gene>
<keyword evidence="1" id="KW-0472">Membrane</keyword>
<dbReference type="EMBL" id="JBHUHD010000001">
    <property type="protein sequence ID" value="MFD2142638.1"/>
    <property type="molecule type" value="Genomic_DNA"/>
</dbReference>
<dbReference type="Proteomes" id="UP001597299">
    <property type="component" value="Unassembled WGS sequence"/>
</dbReference>
<keyword evidence="3" id="KW-1185">Reference proteome</keyword>